<dbReference type="GO" id="GO:0000287">
    <property type="term" value="F:magnesium ion binding"/>
    <property type="evidence" value="ECO:0007669"/>
    <property type="project" value="UniProtKB-UniRule"/>
</dbReference>
<dbReference type="EMBL" id="JADIXZ010000004">
    <property type="protein sequence ID" value="MBK6300592.1"/>
    <property type="molecule type" value="Genomic_DNA"/>
</dbReference>
<dbReference type="InterPro" id="IPR022907">
    <property type="entry name" value="VapC_family"/>
</dbReference>
<dbReference type="InterPro" id="IPR029060">
    <property type="entry name" value="PIN-like_dom_sf"/>
</dbReference>
<dbReference type="InterPro" id="IPR002716">
    <property type="entry name" value="PIN_dom"/>
</dbReference>
<evidence type="ECO:0000259" key="7">
    <source>
        <dbReference type="Pfam" id="PF01850"/>
    </source>
</evidence>
<dbReference type="EC" id="3.1.-.-" evidence="6"/>
<keyword evidence="6" id="KW-0800">Toxin</keyword>
<evidence type="ECO:0000256" key="2">
    <source>
        <dbReference type="ARBA" id="ARBA00022722"/>
    </source>
</evidence>
<dbReference type="CDD" id="cd09874">
    <property type="entry name" value="PIN_MT3492-like"/>
    <property type="match status" value="1"/>
</dbReference>
<dbReference type="SUPFAM" id="SSF88723">
    <property type="entry name" value="PIN domain-like"/>
    <property type="match status" value="1"/>
</dbReference>
<comment type="cofactor">
    <cofactor evidence="6">
        <name>Mg(2+)</name>
        <dbReference type="ChEBI" id="CHEBI:18420"/>
    </cofactor>
</comment>
<dbReference type="Pfam" id="PF01850">
    <property type="entry name" value="PIN"/>
    <property type="match status" value="1"/>
</dbReference>
<dbReference type="Proteomes" id="UP000886632">
    <property type="component" value="Unassembled WGS sequence"/>
</dbReference>
<dbReference type="EMBL" id="JADKGK010000025">
    <property type="protein sequence ID" value="MBL0005349.1"/>
    <property type="molecule type" value="Genomic_DNA"/>
</dbReference>
<protein>
    <recommendedName>
        <fullName evidence="6">Ribonuclease VapC</fullName>
        <shortName evidence="6">RNase VapC</shortName>
        <ecNumber evidence="6">3.1.-.-</ecNumber>
    </recommendedName>
    <alternativeName>
        <fullName evidence="6">Toxin VapC</fullName>
    </alternativeName>
</protein>
<comment type="caution">
    <text evidence="8">The sequence shown here is derived from an EMBL/GenBank/DDBJ whole genome shotgun (WGS) entry which is preliminary data.</text>
</comment>
<evidence type="ECO:0000256" key="1">
    <source>
        <dbReference type="ARBA" id="ARBA00022649"/>
    </source>
</evidence>
<name>A0A934X3X7_9MICO</name>
<keyword evidence="4 6" id="KW-0378">Hydrolase</keyword>
<evidence type="ECO:0000256" key="6">
    <source>
        <dbReference type="HAMAP-Rule" id="MF_00265"/>
    </source>
</evidence>
<keyword evidence="2 6" id="KW-0540">Nuclease</keyword>
<dbReference type="Proteomes" id="UP000718281">
    <property type="component" value="Unassembled WGS sequence"/>
</dbReference>
<dbReference type="HAMAP" id="MF_00265">
    <property type="entry name" value="VapC_Nob1"/>
    <property type="match status" value="1"/>
</dbReference>
<gene>
    <name evidence="6" type="primary">vapC</name>
    <name evidence="8" type="ORF">IPF40_05910</name>
    <name evidence="9" type="ORF">IPP00_15675</name>
</gene>
<evidence type="ECO:0000256" key="4">
    <source>
        <dbReference type="ARBA" id="ARBA00022801"/>
    </source>
</evidence>
<proteinExistence type="inferred from homology"/>
<dbReference type="GO" id="GO:0090729">
    <property type="term" value="F:toxin activity"/>
    <property type="evidence" value="ECO:0007669"/>
    <property type="project" value="UniProtKB-KW"/>
</dbReference>
<dbReference type="AlphaFoldDB" id="A0A934X3X7"/>
<feature type="domain" description="PIN" evidence="7">
    <location>
        <begin position="3"/>
        <end position="119"/>
    </location>
</feature>
<accession>A0A934X3X7</accession>
<comment type="function">
    <text evidence="6">Toxic component of a toxin-antitoxin (TA) system. An RNase.</text>
</comment>
<dbReference type="Gene3D" id="3.40.50.1010">
    <property type="entry name" value="5'-nuclease"/>
    <property type="match status" value="1"/>
</dbReference>
<dbReference type="GO" id="GO:0004540">
    <property type="term" value="F:RNA nuclease activity"/>
    <property type="evidence" value="ECO:0007669"/>
    <property type="project" value="InterPro"/>
</dbReference>
<feature type="binding site" evidence="6">
    <location>
        <position position="6"/>
    </location>
    <ligand>
        <name>Mg(2+)</name>
        <dbReference type="ChEBI" id="CHEBI:18420"/>
    </ligand>
</feature>
<keyword evidence="5 6" id="KW-0460">Magnesium</keyword>
<dbReference type="GO" id="GO:0016787">
    <property type="term" value="F:hydrolase activity"/>
    <property type="evidence" value="ECO:0007669"/>
    <property type="project" value="UniProtKB-KW"/>
</dbReference>
<comment type="similarity">
    <text evidence="6">Belongs to the PINc/VapC protein family.</text>
</comment>
<feature type="binding site" evidence="6">
    <location>
        <position position="92"/>
    </location>
    <ligand>
        <name>Mg(2+)</name>
        <dbReference type="ChEBI" id="CHEBI:18420"/>
    </ligand>
</feature>
<organism evidence="8 10">
    <name type="scientific">Candidatus Phosphoribacter hodrii</name>
    <dbReference type="NCBI Taxonomy" id="2953743"/>
    <lineage>
        <taxon>Bacteria</taxon>
        <taxon>Bacillati</taxon>
        <taxon>Actinomycetota</taxon>
        <taxon>Actinomycetes</taxon>
        <taxon>Micrococcales</taxon>
        <taxon>Dermatophilaceae</taxon>
        <taxon>Candidatus Phosphoribacter</taxon>
    </lineage>
</organism>
<keyword evidence="1 6" id="KW-1277">Toxin-antitoxin system</keyword>
<reference evidence="8 10" key="1">
    <citation type="submission" date="2020-10" db="EMBL/GenBank/DDBJ databases">
        <title>Connecting structure to function with the recovery of over 1000 high-quality activated sludge metagenome-assembled genomes encoding full-length rRNA genes using long-read sequencing.</title>
        <authorList>
            <person name="Singleton C.M."/>
            <person name="Petriglieri F."/>
            <person name="Kristensen J.M."/>
            <person name="Kirkegaard R.H."/>
            <person name="Michaelsen T.Y."/>
            <person name="Andersen M.H."/>
            <person name="Karst S.M."/>
            <person name="Dueholm M.S."/>
            <person name="Nielsen P.H."/>
            <person name="Albertsen M."/>
        </authorList>
    </citation>
    <scope>NUCLEOTIDE SEQUENCE [LARGE SCALE GENOMIC DNA]</scope>
    <source>
        <strain evidence="8">AalE_18-Q3-R2-46_BAT3C.188</strain>
        <strain evidence="9">Ribe_18-Q3-R11-54_MAXAC.001</strain>
    </source>
</reference>
<evidence type="ECO:0000256" key="5">
    <source>
        <dbReference type="ARBA" id="ARBA00022842"/>
    </source>
</evidence>
<evidence type="ECO:0000313" key="8">
    <source>
        <dbReference type="EMBL" id="MBK6300592.1"/>
    </source>
</evidence>
<sequence>MVIYLDTSALAKLVVEEAESADLAAWLDARPDTPLVTSTLTQVELLRAARRRDGSTVPRAIALLAELALIPLDDPVLDAAVLQDPAELRTLDALHTASAALLGAELDALVTYDERMAVAATAVGIPVVSPGSTSAASTPR</sequence>
<evidence type="ECO:0000313" key="10">
    <source>
        <dbReference type="Proteomes" id="UP000718281"/>
    </source>
</evidence>
<keyword evidence="3 6" id="KW-0479">Metal-binding</keyword>
<evidence type="ECO:0000256" key="3">
    <source>
        <dbReference type="ARBA" id="ARBA00022723"/>
    </source>
</evidence>
<evidence type="ECO:0000313" key="9">
    <source>
        <dbReference type="EMBL" id="MBL0005349.1"/>
    </source>
</evidence>